<protein>
    <submittedName>
        <fullName evidence="2">Bacteriophage lambda, Stf, side tail fibre-repeat-2</fullName>
    </submittedName>
</protein>
<feature type="compositionally biased region" description="Low complexity" evidence="1">
    <location>
        <begin position="107"/>
        <end position="118"/>
    </location>
</feature>
<dbReference type="EMBL" id="LR797524">
    <property type="protein sequence ID" value="CAB4222881.1"/>
    <property type="molecule type" value="Genomic_DNA"/>
</dbReference>
<reference evidence="2" key="1">
    <citation type="submission" date="2020-05" db="EMBL/GenBank/DDBJ databases">
        <authorList>
            <person name="Chiriac C."/>
            <person name="Salcher M."/>
            <person name="Ghai R."/>
            <person name="Kavagutti S V."/>
        </authorList>
    </citation>
    <scope>NUCLEOTIDE SEQUENCE</scope>
</reference>
<name>A0A6J5T770_9CAUD</name>
<gene>
    <name evidence="2" type="ORF">UFOVP1660_5</name>
</gene>
<feature type="compositionally biased region" description="Polar residues" evidence="1">
    <location>
        <begin position="96"/>
        <end position="106"/>
    </location>
</feature>
<accession>A0A6J5T770</accession>
<sequence length="326" mass="32619">MSNPTTPFGWQMPTATDLVTDLPADFEVFGQAVATSMGDLLGGTTGQILSKATNTDMDFTWVSPNPGDITGITATSPLTGGGTSGDVTVGIQASSTTQSGAVQLTDSTSSTSTTTAATPNSVKTSYDLANAAIPKSLVDAKGDILTATADNTPARLAVGTNGQTLVADSSTATGLKWATASGGGAVVQVKTATIGSNTSTTTGGGTFVATGLTVNITPTSASNKILIIVNTPGSSVQNPSGSNNYGIFKLLRGATQLSLGYVGVYGGATGTSSFEIYCPWGANYVDNPATTSATTYSLSYSCGSASAFLANNANCVMSITVMEVTP</sequence>
<proteinExistence type="predicted"/>
<dbReference type="GO" id="GO:0046718">
    <property type="term" value="P:symbiont entry into host cell"/>
    <property type="evidence" value="ECO:0007669"/>
    <property type="project" value="InterPro"/>
</dbReference>
<evidence type="ECO:0000313" key="2">
    <source>
        <dbReference type="EMBL" id="CAB4222881.1"/>
    </source>
</evidence>
<dbReference type="InterPro" id="IPR005068">
    <property type="entry name" value="Phage_lambda_Stf-r2"/>
</dbReference>
<feature type="region of interest" description="Disordered" evidence="1">
    <location>
        <begin position="96"/>
        <end position="119"/>
    </location>
</feature>
<organism evidence="2">
    <name type="scientific">uncultured Caudovirales phage</name>
    <dbReference type="NCBI Taxonomy" id="2100421"/>
    <lineage>
        <taxon>Viruses</taxon>
        <taxon>Duplodnaviria</taxon>
        <taxon>Heunggongvirae</taxon>
        <taxon>Uroviricota</taxon>
        <taxon>Caudoviricetes</taxon>
        <taxon>Peduoviridae</taxon>
        <taxon>Maltschvirus</taxon>
        <taxon>Maltschvirus maltsch</taxon>
    </lineage>
</organism>
<dbReference type="GO" id="GO:0019062">
    <property type="term" value="P:virion attachment to host cell"/>
    <property type="evidence" value="ECO:0007669"/>
    <property type="project" value="InterPro"/>
</dbReference>
<dbReference type="Pfam" id="PF03406">
    <property type="entry name" value="Phage_fiber_2"/>
    <property type="match status" value="1"/>
</dbReference>
<evidence type="ECO:0000256" key="1">
    <source>
        <dbReference type="SAM" id="MobiDB-lite"/>
    </source>
</evidence>